<dbReference type="AlphaFoldDB" id="A0A9E8NDL0"/>
<accession>A0A9E8NDL0</accession>
<dbReference type="PROSITE" id="PS51257">
    <property type="entry name" value="PROKAR_LIPOPROTEIN"/>
    <property type="match status" value="1"/>
</dbReference>
<gene>
    <name evidence="1" type="ORF">ON006_12390</name>
</gene>
<proteinExistence type="predicted"/>
<evidence type="ECO:0000313" key="1">
    <source>
        <dbReference type="EMBL" id="WAC14735.1"/>
    </source>
</evidence>
<evidence type="ECO:0000313" key="2">
    <source>
        <dbReference type="Proteomes" id="UP001164653"/>
    </source>
</evidence>
<name>A0A9E8NDL0_9BACT</name>
<organism evidence="1 2">
    <name type="scientific">Dyadobacter pollutisoli</name>
    <dbReference type="NCBI Taxonomy" id="2910158"/>
    <lineage>
        <taxon>Bacteria</taxon>
        <taxon>Pseudomonadati</taxon>
        <taxon>Bacteroidota</taxon>
        <taxon>Cytophagia</taxon>
        <taxon>Cytophagales</taxon>
        <taxon>Spirosomataceae</taxon>
        <taxon>Dyadobacter</taxon>
    </lineage>
</organism>
<reference evidence="1" key="1">
    <citation type="submission" date="2022-11" db="EMBL/GenBank/DDBJ databases">
        <title>Dyadobacter pollutisoli sp. nov., isolated from plastic dumped soil.</title>
        <authorList>
            <person name="Kim J.M."/>
            <person name="Kim K.R."/>
            <person name="Lee J.K."/>
            <person name="Hao L."/>
            <person name="Jeon C.O."/>
        </authorList>
    </citation>
    <scope>NUCLEOTIDE SEQUENCE</scope>
    <source>
        <strain evidence="1">U1</strain>
    </source>
</reference>
<keyword evidence="2" id="KW-1185">Reference proteome</keyword>
<sequence>MKIKRLFWAVLAFAGCSDPDPDIANKFVGTYIHEEQTPNESVLTQWKIWKAGYKDRIRIEINIKTDFADPGRQDAIESLSVDSVLVDSDYTLFFKNRYVGGEVGRKIYGQAVLSGQELTADITIVSQNGHSDSQRLRFAKTK</sequence>
<dbReference type="EMBL" id="CP112998">
    <property type="protein sequence ID" value="WAC14735.1"/>
    <property type="molecule type" value="Genomic_DNA"/>
</dbReference>
<dbReference type="Proteomes" id="UP001164653">
    <property type="component" value="Chromosome"/>
</dbReference>
<dbReference type="RefSeq" id="WP_244820102.1">
    <property type="nucleotide sequence ID" value="NZ_CP112998.1"/>
</dbReference>
<protein>
    <submittedName>
        <fullName evidence="1">Uncharacterized protein</fullName>
    </submittedName>
</protein>
<dbReference type="KEGG" id="dpf:ON006_12390"/>